<organism evidence="3 4">
    <name type="scientific">Kriegella aquimaris</name>
    <dbReference type="NCBI Taxonomy" id="192904"/>
    <lineage>
        <taxon>Bacteria</taxon>
        <taxon>Pseudomonadati</taxon>
        <taxon>Bacteroidota</taxon>
        <taxon>Flavobacteriia</taxon>
        <taxon>Flavobacteriales</taxon>
        <taxon>Flavobacteriaceae</taxon>
        <taxon>Kriegella</taxon>
    </lineage>
</organism>
<keyword evidence="1" id="KW-1133">Transmembrane helix</keyword>
<proteinExistence type="predicted"/>
<evidence type="ECO:0000313" key="4">
    <source>
        <dbReference type="Proteomes" id="UP000199440"/>
    </source>
</evidence>
<dbReference type="Proteomes" id="UP000199440">
    <property type="component" value="Unassembled WGS sequence"/>
</dbReference>
<feature type="transmembrane region" description="Helical" evidence="1">
    <location>
        <begin position="9"/>
        <end position="28"/>
    </location>
</feature>
<evidence type="ECO:0000313" key="3">
    <source>
        <dbReference type="EMBL" id="SDL34645.1"/>
    </source>
</evidence>
<reference evidence="3 4" key="1">
    <citation type="submission" date="2016-10" db="EMBL/GenBank/DDBJ databases">
        <authorList>
            <person name="de Groot N.N."/>
        </authorList>
    </citation>
    <scope>NUCLEOTIDE SEQUENCE [LARGE SCALE GENOMIC DNA]</scope>
    <source>
        <strain evidence="3 4">DSM 19886</strain>
    </source>
</reference>
<dbReference type="GO" id="GO:0030153">
    <property type="term" value="P:bacteriocin immunity"/>
    <property type="evidence" value="ECO:0007669"/>
    <property type="project" value="InterPro"/>
</dbReference>
<feature type="domain" description="Uncharacterized protein YyaB-like PH" evidence="2">
    <location>
        <begin position="60"/>
        <end position="136"/>
    </location>
</feature>
<keyword evidence="1" id="KW-0812">Transmembrane</keyword>
<evidence type="ECO:0000259" key="2">
    <source>
        <dbReference type="Pfam" id="PF06713"/>
    </source>
</evidence>
<dbReference type="Pfam" id="PF06713">
    <property type="entry name" value="bPH_4"/>
    <property type="match status" value="1"/>
</dbReference>
<accession>A0A1G9JBQ3</accession>
<dbReference type="OrthoDB" id="1437824at2"/>
<gene>
    <name evidence="3" type="ORF">SAMN04488514_101480</name>
</gene>
<keyword evidence="1" id="KW-0472">Membrane</keyword>
<evidence type="ECO:0000256" key="1">
    <source>
        <dbReference type="SAM" id="Phobius"/>
    </source>
</evidence>
<protein>
    <submittedName>
        <fullName evidence="3">PH domain-containing protein</fullName>
    </submittedName>
</protein>
<feature type="transmembrane region" description="Helical" evidence="1">
    <location>
        <begin position="40"/>
        <end position="58"/>
    </location>
</feature>
<dbReference type="InterPro" id="IPR009589">
    <property type="entry name" value="PH_YyaB-like"/>
</dbReference>
<keyword evidence="4" id="KW-1185">Reference proteome</keyword>
<dbReference type="RefSeq" id="WP_089884869.1">
    <property type="nucleotide sequence ID" value="NZ_FNGV01000001.1"/>
</dbReference>
<sequence>MKFESRKDIFFSSVILGISVFLTAIMVSHIVNGKIETEGYWPPILLFSVIALLLWLYFGTNYELSKKDGLIYRSGPFNGKINADRITEVIKGKTLWVGFRPATARKGLIIKYDKYNELYITPKTNEAFINKLLELNKAIKISE</sequence>
<dbReference type="STRING" id="192904.SAMN04488514_101480"/>
<dbReference type="AlphaFoldDB" id="A0A1G9JBQ3"/>
<dbReference type="EMBL" id="FNGV01000001">
    <property type="protein sequence ID" value="SDL34645.1"/>
    <property type="molecule type" value="Genomic_DNA"/>
</dbReference>
<name>A0A1G9JBQ3_9FLAO</name>